<protein>
    <recommendedName>
        <fullName evidence="5">LPXTG-domain-containing protein cell wall anchor domain</fullName>
    </recommendedName>
</protein>
<keyword evidence="2" id="KW-0812">Transmembrane</keyword>
<evidence type="ECO:0000313" key="3">
    <source>
        <dbReference type="EMBL" id="EPD26028.1"/>
    </source>
</evidence>
<dbReference type="Proteomes" id="UP000014393">
    <property type="component" value="Unassembled WGS sequence"/>
</dbReference>
<evidence type="ECO:0008006" key="5">
    <source>
        <dbReference type="Google" id="ProtNLM"/>
    </source>
</evidence>
<name>S2VEZ2_9ACTO</name>
<evidence type="ECO:0000313" key="4">
    <source>
        <dbReference type="Proteomes" id="UP000014393"/>
    </source>
</evidence>
<evidence type="ECO:0000256" key="1">
    <source>
        <dbReference type="SAM" id="MobiDB-lite"/>
    </source>
</evidence>
<gene>
    <name evidence="3" type="ORF">HMPREF9237_01780</name>
</gene>
<proteinExistence type="predicted"/>
<feature type="compositionally biased region" description="Low complexity" evidence="1">
    <location>
        <begin position="425"/>
        <end position="436"/>
    </location>
</feature>
<feature type="region of interest" description="Disordered" evidence="1">
    <location>
        <begin position="357"/>
        <end position="463"/>
    </location>
</feature>
<dbReference type="RefSeq" id="WP_016443374.1">
    <property type="nucleotide sequence ID" value="NZ_KE150264.1"/>
</dbReference>
<evidence type="ECO:0000256" key="2">
    <source>
        <dbReference type="SAM" id="Phobius"/>
    </source>
</evidence>
<accession>S2VEZ2</accession>
<feature type="compositionally biased region" description="Low complexity" evidence="1">
    <location>
        <begin position="371"/>
        <end position="385"/>
    </location>
</feature>
<feature type="transmembrane region" description="Helical" evidence="2">
    <location>
        <begin position="463"/>
        <end position="483"/>
    </location>
</feature>
<organism evidence="3 4">
    <name type="scientific">Actinotignum schaalii FB123-CNA-2</name>
    <dbReference type="NCBI Taxonomy" id="883067"/>
    <lineage>
        <taxon>Bacteria</taxon>
        <taxon>Bacillati</taxon>
        <taxon>Actinomycetota</taxon>
        <taxon>Actinomycetes</taxon>
        <taxon>Actinomycetales</taxon>
        <taxon>Actinomycetaceae</taxon>
        <taxon>Actinotignum</taxon>
    </lineage>
</organism>
<dbReference type="eggNOG" id="ENOG5030JDV">
    <property type="taxonomic scope" value="Bacteria"/>
</dbReference>
<dbReference type="HOGENOM" id="CLU_553936_0_0_11"/>
<feature type="compositionally biased region" description="Low complexity" evidence="1">
    <location>
        <begin position="392"/>
        <end position="414"/>
    </location>
</feature>
<dbReference type="AlphaFoldDB" id="S2VEZ2"/>
<keyword evidence="2" id="KW-1133">Transmembrane helix</keyword>
<dbReference type="PATRIC" id="fig|883067.3.peg.1748"/>
<reference evidence="3 4" key="1">
    <citation type="submission" date="2013-05" db="EMBL/GenBank/DDBJ databases">
        <title>The Genome Sequence of Actinobaculum schaalii FB123-CNA2.</title>
        <authorList>
            <consortium name="The Broad Institute Genomics Platform"/>
            <person name="Earl A."/>
            <person name="Ward D."/>
            <person name="Feldgarden M."/>
            <person name="Gevers D."/>
            <person name="Saerens B."/>
            <person name="Vaneechoutte M."/>
            <person name="Walker B."/>
            <person name="Young S."/>
            <person name="Zeng Q."/>
            <person name="Gargeya S."/>
            <person name="Fitzgerald M."/>
            <person name="Haas B."/>
            <person name="Abouelleil A."/>
            <person name="Allen A.W."/>
            <person name="Alvarado L."/>
            <person name="Arachchi H.M."/>
            <person name="Berlin A.M."/>
            <person name="Chapman S.B."/>
            <person name="Gainer-Dewar J."/>
            <person name="Goldberg J."/>
            <person name="Griggs A."/>
            <person name="Gujja S."/>
            <person name="Hansen M."/>
            <person name="Howarth C."/>
            <person name="Imamovic A."/>
            <person name="Ireland A."/>
            <person name="Larimer J."/>
            <person name="McCowan C."/>
            <person name="Murphy C."/>
            <person name="Pearson M."/>
            <person name="Poon T.W."/>
            <person name="Priest M."/>
            <person name="Roberts A."/>
            <person name="Saif S."/>
            <person name="Shea T."/>
            <person name="Sisk P."/>
            <person name="Sykes S."/>
            <person name="Wortman J."/>
            <person name="Nusbaum C."/>
            <person name="Birren B."/>
        </authorList>
    </citation>
    <scope>NUCLEOTIDE SEQUENCE [LARGE SCALE GENOMIC DNA]</scope>
    <source>
        <strain evidence="3 4">FB123-CNA-2</strain>
    </source>
</reference>
<keyword evidence="2" id="KW-0472">Membrane</keyword>
<feature type="compositionally biased region" description="Polar residues" evidence="1">
    <location>
        <begin position="438"/>
        <end position="447"/>
    </location>
</feature>
<comment type="caution">
    <text evidence="3">The sequence shown here is derived from an EMBL/GenBank/DDBJ whole genome shotgun (WGS) entry which is preliminary data.</text>
</comment>
<sequence length="492" mass="51150">MKKSIAAFGSAALAVALAGIGLLLPTTVSGSDMQWGRGINSLTGGAVNCQGGDTCVEKVGDVAHVTYTVQTTPLVLSSDHIQTTRGTSIFVPSVLENVKFTLTSVPDRAWEVAENSDLRVTTTIPVRSVEQDIPVIEVTRDSSGWLETPDSGGVISTDFTDPNFGIWRTPASTAKAGEEPSYLGYSAPVKNMEMYDEYSFGINEPGVFTIKVEGDVTVQSELTVLPIRATNKLWKCSQERGGPGSYEEGCQNLQEYPWARTGDLPAYSLTDPGTNKFLLGHTTPAGLTGSPQCIVTGESGRTDLIGTDIGSSASVYDHYSSTFALHSNPAVTYYLSGINEDGCDQAAAVVKICEKTTPEDKKPDNPGTSDTGTPATPSTQPTAPGTPGGPETPGNQPSTPSTPGSQTPDAQPSTPGSPNPGAPGTPGATTPGIPTGENPGQNPSEGPQVTKKRTQPRLQRTGASTSFGLAAAAALLLVGIPVATRSRAKHTV</sequence>
<keyword evidence="4" id="KW-1185">Reference proteome</keyword>
<dbReference type="EMBL" id="AGWM01000014">
    <property type="protein sequence ID" value="EPD26028.1"/>
    <property type="molecule type" value="Genomic_DNA"/>
</dbReference>
<dbReference type="OrthoDB" id="2218359at2"/>